<organism evidence="2 3">
    <name type="scientific">Natrinema salifodinae</name>
    <dbReference type="NCBI Taxonomy" id="1202768"/>
    <lineage>
        <taxon>Archaea</taxon>
        <taxon>Methanobacteriati</taxon>
        <taxon>Methanobacteriota</taxon>
        <taxon>Stenosarchaea group</taxon>
        <taxon>Halobacteria</taxon>
        <taxon>Halobacteriales</taxon>
        <taxon>Natrialbaceae</taxon>
        <taxon>Natrinema</taxon>
    </lineage>
</organism>
<dbReference type="EMBL" id="FOIS01000001">
    <property type="protein sequence ID" value="SEV87072.1"/>
    <property type="molecule type" value="Genomic_DNA"/>
</dbReference>
<keyword evidence="3" id="KW-1185">Reference proteome</keyword>
<reference evidence="3" key="1">
    <citation type="submission" date="2016-10" db="EMBL/GenBank/DDBJ databases">
        <authorList>
            <person name="Varghese N."/>
        </authorList>
    </citation>
    <scope>NUCLEOTIDE SEQUENCE [LARGE SCALE GENOMIC DNA]</scope>
    <source>
        <strain evidence="3">CGMCC 1.12284</strain>
    </source>
</reference>
<dbReference type="InterPro" id="IPR058289">
    <property type="entry name" value="DUF7983"/>
</dbReference>
<dbReference type="Pfam" id="PF25943">
    <property type="entry name" value="DUF7983"/>
    <property type="match status" value="1"/>
</dbReference>
<evidence type="ECO:0000313" key="2">
    <source>
        <dbReference type="EMBL" id="SEV87072.1"/>
    </source>
</evidence>
<feature type="region of interest" description="Disordered" evidence="1">
    <location>
        <begin position="1"/>
        <end position="27"/>
    </location>
</feature>
<gene>
    <name evidence="2" type="ORF">SAMN05216285_0901</name>
</gene>
<sequence length="313" mass="34921">MESDADDTWTDLRTQCDDLDPGAELLTPVSERPFEIERTAGDRIVVRFGDSGERRPLWREQFVVFLEQLDEGTVPIAELPPGVEPYASVVTLAAEYAADEEAIRYDPDDAVGGESPYLVPAPDARTQPERVHDDAMLLAALLERLDTDADEPAALATDALTDLYVLASDVQHGADRVRRSAREPLLDRLGPDQTLHGRYGTVRRTTRERRQPKDADTIFDALDERGIPREWVMGVDQDRLDVVLAVTELEEDEVYDVDEDVYVQKTGVDEDEKYSRLQGLADRIDDLEGAEGEALRDELDAIEDRLEAALSAG</sequence>
<dbReference type="Proteomes" id="UP000183275">
    <property type="component" value="Unassembled WGS sequence"/>
</dbReference>
<dbReference type="STRING" id="1202768.SAMN05216285_0901"/>
<dbReference type="RefSeq" id="WP_049990816.1">
    <property type="nucleotide sequence ID" value="NZ_FOIS01000001.1"/>
</dbReference>
<proteinExistence type="predicted"/>
<evidence type="ECO:0008006" key="4">
    <source>
        <dbReference type="Google" id="ProtNLM"/>
    </source>
</evidence>
<dbReference type="AlphaFoldDB" id="A0A1I0MFK8"/>
<dbReference type="OrthoDB" id="247969at2157"/>
<dbReference type="eggNOG" id="arCOG04505">
    <property type="taxonomic scope" value="Archaea"/>
</dbReference>
<protein>
    <recommendedName>
        <fullName evidence="4">DUF2800 domain-containing protein</fullName>
    </recommendedName>
</protein>
<evidence type="ECO:0000313" key="3">
    <source>
        <dbReference type="Proteomes" id="UP000183275"/>
    </source>
</evidence>
<evidence type="ECO:0000256" key="1">
    <source>
        <dbReference type="SAM" id="MobiDB-lite"/>
    </source>
</evidence>
<name>A0A1I0MFK8_9EURY</name>
<accession>A0A1I0MFK8</accession>